<accession>A0ABF7R2Z9</accession>
<evidence type="ECO:0000313" key="2">
    <source>
        <dbReference type="EMBL" id="BAG27288.1"/>
    </source>
</evidence>
<sequence>MTHGGASYRQSLLMSTICAAIALVIIVFVVIPGEQRKNQLKLKH</sequence>
<keyword evidence="1" id="KW-0472">Membrane</keyword>
<evidence type="ECO:0000256" key="1">
    <source>
        <dbReference type="SAM" id="Phobius"/>
    </source>
</evidence>
<evidence type="ECO:0000313" key="3">
    <source>
        <dbReference type="Proteomes" id="UP000001697"/>
    </source>
</evidence>
<keyword evidence="1" id="KW-0812">Transmembrane</keyword>
<dbReference type="EMBL" id="AP008937">
    <property type="protein sequence ID" value="BAG27288.1"/>
    <property type="molecule type" value="Genomic_DNA"/>
</dbReference>
<dbReference type="AlphaFoldDB" id="A0ABF7R2Z9"/>
<evidence type="ECO:0008006" key="4">
    <source>
        <dbReference type="Google" id="ProtNLM"/>
    </source>
</evidence>
<keyword evidence="3" id="KW-1185">Reference proteome</keyword>
<feature type="transmembrane region" description="Helical" evidence="1">
    <location>
        <begin position="12"/>
        <end position="31"/>
    </location>
</feature>
<proteinExistence type="predicted"/>
<keyword evidence="1" id="KW-1133">Transmembrane helix</keyword>
<dbReference type="Proteomes" id="UP000001697">
    <property type="component" value="Chromosome"/>
</dbReference>
<protein>
    <recommendedName>
        <fullName evidence="4">MFS transporter</fullName>
    </recommendedName>
</protein>
<name>A0ABF7R2Z9_LIMF3</name>
<dbReference type="KEGG" id="lfe:LAF_0952"/>
<dbReference type="RefSeq" id="WP_012391244.1">
    <property type="nucleotide sequence ID" value="NC_010610.1"/>
</dbReference>
<organism evidence="2 3">
    <name type="scientific">Limosilactobacillus fermentum (strain NBRC 3956 / LMG 18251)</name>
    <name type="common">Lactobacillus fermentum</name>
    <dbReference type="NCBI Taxonomy" id="334390"/>
    <lineage>
        <taxon>Bacteria</taxon>
        <taxon>Bacillati</taxon>
        <taxon>Bacillota</taxon>
        <taxon>Bacilli</taxon>
        <taxon>Lactobacillales</taxon>
        <taxon>Lactobacillaceae</taxon>
        <taxon>Limosilactobacillus</taxon>
    </lineage>
</organism>
<reference evidence="2 3" key="1">
    <citation type="journal article" date="2008" name="DNA Res.">
        <title>Comparative genome analysis of Lactobacillus reuteri and Lactobacillus fermentum reveal a genomic island for reuterin and cobalamin production.</title>
        <authorList>
            <person name="Morita H."/>
            <person name="Toh H."/>
            <person name="Fukuda S."/>
            <person name="Horikawa H."/>
            <person name="Oshima K."/>
            <person name="Suzuki T."/>
            <person name="Murakami M."/>
            <person name="Hisamatsu S."/>
            <person name="Kato Y."/>
            <person name="Takizawa T."/>
            <person name="Fukuoka H."/>
            <person name="Yoshimura T."/>
            <person name="Itoh K."/>
            <person name="O'Sullivan D.J."/>
            <person name="McKay L.L."/>
            <person name="Ohno H."/>
            <person name="Kikuchi J."/>
            <person name="Masaoka T."/>
            <person name="Hattori M."/>
        </authorList>
    </citation>
    <scope>NUCLEOTIDE SEQUENCE [LARGE SCALE GENOMIC DNA]</scope>
    <source>
        <strain evidence="3">NBRC 3956 / LMG 18251</strain>
    </source>
</reference>
<gene>
    <name evidence="2" type="ordered locus">LAF_0952</name>
</gene>